<gene>
    <name evidence="2" type="ORF">PXEA_LOCUS4112</name>
</gene>
<organism evidence="2 3">
    <name type="scientific">Protopolystoma xenopodis</name>
    <dbReference type="NCBI Taxonomy" id="117903"/>
    <lineage>
        <taxon>Eukaryota</taxon>
        <taxon>Metazoa</taxon>
        <taxon>Spiralia</taxon>
        <taxon>Lophotrochozoa</taxon>
        <taxon>Platyhelminthes</taxon>
        <taxon>Monogenea</taxon>
        <taxon>Polyopisthocotylea</taxon>
        <taxon>Polystomatidea</taxon>
        <taxon>Polystomatidae</taxon>
        <taxon>Protopolystoma</taxon>
    </lineage>
</organism>
<sequence length="90" mass="9673">MERSSSNSRSNGPNNPFSTAIRGAPLSSCRRDLLSARDNHLRDLSDLVASDVAAKGLAYAQQPSQLAFTQLPCECGLAVGLWYQVHVGVQ</sequence>
<dbReference type="AlphaFoldDB" id="A0A3S5A355"/>
<reference evidence="2" key="1">
    <citation type="submission" date="2018-11" db="EMBL/GenBank/DDBJ databases">
        <authorList>
            <consortium name="Pathogen Informatics"/>
        </authorList>
    </citation>
    <scope>NUCLEOTIDE SEQUENCE</scope>
</reference>
<evidence type="ECO:0000256" key="1">
    <source>
        <dbReference type="SAM" id="MobiDB-lite"/>
    </source>
</evidence>
<protein>
    <submittedName>
        <fullName evidence="2">Uncharacterized protein</fullName>
    </submittedName>
</protein>
<comment type="caution">
    <text evidence="2">The sequence shown here is derived from an EMBL/GenBank/DDBJ whole genome shotgun (WGS) entry which is preliminary data.</text>
</comment>
<evidence type="ECO:0000313" key="3">
    <source>
        <dbReference type="Proteomes" id="UP000784294"/>
    </source>
</evidence>
<keyword evidence="3" id="KW-1185">Reference proteome</keyword>
<evidence type="ECO:0000313" key="2">
    <source>
        <dbReference type="EMBL" id="VEL10672.1"/>
    </source>
</evidence>
<dbReference type="Proteomes" id="UP000784294">
    <property type="component" value="Unassembled WGS sequence"/>
</dbReference>
<dbReference type="EMBL" id="CAAALY010009653">
    <property type="protein sequence ID" value="VEL10672.1"/>
    <property type="molecule type" value="Genomic_DNA"/>
</dbReference>
<name>A0A3S5A355_9PLAT</name>
<accession>A0A3S5A355</accession>
<feature type="compositionally biased region" description="Low complexity" evidence="1">
    <location>
        <begin position="1"/>
        <end position="18"/>
    </location>
</feature>
<feature type="region of interest" description="Disordered" evidence="1">
    <location>
        <begin position="1"/>
        <end position="23"/>
    </location>
</feature>
<proteinExistence type="predicted"/>